<dbReference type="AlphaFoldDB" id="A0A310SUA8"/>
<protein>
    <submittedName>
        <fullName evidence="1">Uncharacterized protein</fullName>
    </submittedName>
</protein>
<reference evidence="1 2" key="1">
    <citation type="submission" date="2015-07" db="EMBL/GenBank/DDBJ databases">
        <title>The genome of Eufriesea mexicana.</title>
        <authorList>
            <person name="Pan H."/>
            <person name="Kapheim K."/>
        </authorList>
    </citation>
    <scope>NUCLEOTIDE SEQUENCE [LARGE SCALE GENOMIC DNA]</scope>
    <source>
        <strain evidence="1">0111107269</strain>
        <tissue evidence="1">Whole body</tissue>
    </source>
</reference>
<keyword evidence="2" id="KW-1185">Reference proteome</keyword>
<gene>
    <name evidence="1" type="ORF">WN48_07056</name>
</gene>
<dbReference type="EMBL" id="KQ759874">
    <property type="protein sequence ID" value="OAD62379.1"/>
    <property type="molecule type" value="Genomic_DNA"/>
</dbReference>
<dbReference type="Proteomes" id="UP000250275">
    <property type="component" value="Unassembled WGS sequence"/>
</dbReference>
<sequence length="106" mass="12077">MLKLCHESAALTRYNRSNMADRVQKSTSFVLEQVVSIMHQLPVHLIFVRDGDGGTNSRACILRKKGKAEGEEEKERIVTNDKRHVTRISGIMDHGRVSRTHFGNKF</sequence>
<organism evidence="1 2">
    <name type="scientific">Eufriesea mexicana</name>
    <dbReference type="NCBI Taxonomy" id="516756"/>
    <lineage>
        <taxon>Eukaryota</taxon>
        <taxon>Metazoa</taxon>
        <taxon>Ecdysozoa</taxon>
        <taxon>Arthropoda</taxon>
        <taxon>Hexapoda</taxon>
        <taxon>Insecta</taxon>
        <taxon>Pterygota</taxon>
        <taxon>Neoptera</taxon>
        <taxon>Endopterygota</taxon>
        <taxon>Hymenoptera</taxon>
        <taxon>Apocrita</taxon>
        <taxon>Aculeata</taxon>
        <taxon>Apoidea</taxon>
        <taxon>Anthophila</taxon>
        <taxon>Apidae</taxon>
        <taxon>Eufriesea</taxon>
    </lineage>
</organism>
<evidence type="ECO:0000313" key="1">
    <source>
        <dbReference type="EMBL" id="OAD62379.1"/>
    </source>
</evidence>
<evidence type="ECO:0000313" key="2">
    <source>
        <dbReference type="Proteomes" id="UP000250275"/>
    </source>
</evidence>
<name>A0A310SUA8_9HYME</name>
<proteinExistence type="predicted"/>
<accession>A0A310SUA8</accession>